<proteinExistence type="predicted"/>
<reference evidence="5" key="3">
    <citation type="journal article" date="2014" name="Nature">
        <title>Elephant shark genome provides unique insights into gnathostome evolution.</title>
        <authorList>
            <consortium name="International Elephant Shark Genome Sequencing Consortium"/>
            <person name="Venkatesh B."/>
            <person name="Lee A.P."/>
            <person name="Ravi V."/>
            <person name="Maurya A.K."/>
            <person name="Lian M.M."/>
            <person name="Swann J.B."/>
            <person name="Ohta Y."/>
            <person name="Flajnik M.F."/>
            <person name="Sutoh Y."/>
            <person name="Kasahara M."/>
            <person name="Hoon S."/>
            <person name="Gangu V."/>
            <person name="Roy S.W."/>
            <person name="Irimia M."/>
            <person name="Korzh V."/>
            <person name="Kondrychyn I."/>
            <person name="Lim Z.W."/>
            <person name="Tay B.H."/>
            <person name="Tohari S."/>
            <person name="Kong K.W."/>
            <person name="Ho S."/>
            <person name="Lorente-Galdos B."/>
            <person name="Quilez J."/>
            <person name="Marques-Bonet T."/>
            <person name="Raney B.J."/>
            <person name="Ingham P.W."/>
            <person name="Tay A."/>
            <person name="Hillier L.W."/>
            <person name="Minx P."/>
            <person name="Boehm T."/>
            <person name="Wilson R.K."/>
            <person name="Brenner S."/>
            <person name="Warren W.C."/>
        </authorList>
    </citation>
    <scope>NUCLEOTIDE SEQUENCE [LARGE SCALE GENOMIC DNA]</scope>
</reference>
<accession>A0A4W3H857</accession>
<organism evidence="4 5">
    <name type="scientific">Callorhinchus milii</name>
    <name type="common">Ghost shark</name>
    <dbReference type="NCBI Taxonomy" id="7868"/>
    <lineage>
        <taxon>Eukaryota</taxon>
        <taxon>Metazoa</taxon>
        <taxon>Chordata</taxon>
        <taxon>Craniata</taxon>
        <taxon>Vertebrata</taxon>
        <taxon>Chondrichthyes</taxon>
        <taxon>Holocephali</taxon>
        <taxon>Chimaeriformes</taxon>
        <taxon>Callorhinchidae</taxon>
        <taxon>Callorhinchus</taxon>
    </lineage>
</organism>
<evidence type="ECO:0000259" key="3">
    <source>
        <dbReference type="PROSITE" id="PS50835"/>
    </source>
</evidence>
<dbReference type="AlphaFoldDB" id="A0A4W3H857"/>
<dbReference type="InterPro" id="IPR042473">
    <property type="entry name" value="VISTA"/>
</dbReference>
<dbReference type="PANTHER" id="PTHR44819:SF1">
    <property type="entry name" value="V-TYPE IMMUNOGLOBULIN DOMAIN-CONTAINING SUPPRESSOR OF T-CELL ACTIVATION"/>
    <property type="match status" value="1"/>
</dbReference>
<sequence>MDSQRKIKPHLLIWSVILLLNTLRKDQATALKVSAGHTINTCPEGQNITLKCSLSGHLMYKHDMLANVWYFNHIKNKACTDRLHIRNISSKPQSHTENKGQGVYMGSDHRGVFWVTITNLSSADEGVYCCMVHEFHKSHDKHHLANHRSVHSMSEIKILHGNRSQQNCASYDFISGVSDEEVTTAVVLATVGCVIGILSLPLILLLIYKQRQGAAIRRRAHELVRMDSEARGVENPVFDELPGQHSEVKPRSLDISGRLHSESDRHLLSEPNTPLSPDPPIRYFPELGKFPVFGGTW</sequence>
<dbReference type="Pfam" id="PF07686">
    <property type="entry name" value="V-set"/>
    <property type="match status" value="1"/>
</dbReference>
<gene>
    <name evidence="4" type="primary">vsir</name>
</gene>
<reference evidence="5" key="1">
    <citation type="journal article" date="2006" name="Science">
        <title>Ancient noncoding elements conserved in the human genome.</title>
        <authorList>
            <person name="Venkatesh B."/>
            <person name="Kirkness E.F."/>
            <person name="Loh Y.H."/>
            <person name="Halpern A.L."/>
            <person name="Lee A.P."/>
            <person name="Johnson J."/>
            <person name="Dandona N."/>
            <person name="Viswanathan L.D."/>
            <person name="Tay A."/>
            <person name="Venter J.C."/>
            <person name="Strausberg R.L."/>
            <person name="Brenner S."/>
        </authorList>
    </citation>
    <scope>NUCLEOTIDE SEQUENCE [LARGE SCALE GENOMIC DNA]</scope>
</reference>
<dbReference type="InterPro" id="IPR013106">
    <property type="entry name" value="Ig_V-set"/>
</dbReference>
<dbReference type="InterPro" id="IPR036179">
    <property type="entry name" value="Ig-like_dom_sf"/>
</dbReference>
<keyword evidence="5" id="KW-1185">Reference proteome</keyword>
<dbReference type="Ensembl" id="ENSCMIT00000006306.1">
    <property type="protein sequence ID" value="ENSCMIP00000006104.1"/>
    <property type="gene ID" value="ENSCMIG00000003514.1"/>
</dbReference>
<feature type="domain" description="Ig-like" evidence="3">
    <location>
        <begin position="44"/>
        <end position="151"/>
    </location>
</feature>
<evidence type="ECO:0000313" key="4">
    <source>
        <dbReference type="Ensembl" id="ENSCMIP00000006104.1"/>
    </source>
</evidence>
<dbReference type="FunCoup" id="A0A4W3H857">
    <property type="interactions" value="117"/>
</dbReference>
<evidence type="ECO:0000256" key="2">
    <source>
        <dbReference type="SAM" id="SignalP"/>
    </source>
</evidence>
<dbReference type="GO" id="GO:0005886">
    <property type="term" value="C:plasma membrane"/>
    <property type="evidence" value="ECO:0007669"/>
    <property type="project" value="TreeGrafter"/>
</dbReference>
<reference evidence="5" key="2">
    <citation type="journal article" date="2007" name="PLoS Biol.">
        <title>Survey sequencing and comparative analysis of the elephant shark (Callorhinchus milii) genome.</title>
        <authorList>
            <person name="Venkatesh B."/>
            <person name="Kirkness E.F."/>
            <person name="Loh Y.H."/>
            <person name="Halpern A.L."/>
            <person name="Lee A.P."/>
            <person name="Johnson J."/>
            <person name="Dandona N."/>
            <person name="Viswanathan L.D."/>
            <person name="Tay A."/>
            <person name="Venter J.C."/>
            <person name="Strausberg R.L."/>
            <person name="Brenner S."/>
        </authorList>
    </citation>
    <scope>NUCLEOTIDE SEQUENCE [LARGE SCALE GENOMIC DNA]</scope>
</reference>
<dbReference type="InterPro" id="IPR003599">
    <property type="entry name" value="Ig_sub"/>
</dbReference>
<feature type="chain" id="PRO_5021378974" description="Ig-like domain-containing protein" evidence="2">
    <location>
        <begin position="31"/>
        <end position="297"/>
    </location>
</feature>
<dbReference type="PROSITE" id="PS50835">
    <property type="entry name" value="IG_LIKE"/>
    <property type="match status" value="1"/>
</dbReference>
<dbReference type="SMART" id="SM00409">
    <property type="entry name" value="IG"/>
    <property type="match status" value="1"/>
</dbReference>
<keyword evidence="1" id="KW-0472">Membrane</keyword>
<dbReference type="Gene3D" id="2.60.40.10">
    <property type="entry name" value="Immunoglobulins"/>
    <property type="match status" value="1"/>
</dbReference>
<dbReference type="Proteomes" id="UP000314986">
    <property type="component" value="Unassembled WGS sequence"/>
</dbReference>
<evidence type="ECO:0000313" key="5">
    <source>
        <dbReference type="Proteomes" id="UP000314986"/>
    </source>
</evidence>
<dbReference type="GO" id="GO:0050776">
    <property type="term" value="P:regulation of immune response"/>
    <property type="evidence" value="ECO:0007669"/>
    <property type="project" value="InterPro"/>
</dbReference>
<dbReference type="InParanoid" id="A0A4W3H857"/>
<dbReference type="GO" id="GO:0046636">
    <property type="term" value="P:negative regulation of alpha-beta T cell activation"/>
    <property type="evidence" value="ECO:0007669"/>
    <property type="project" value="TreeGrafter"/>
</dbReference>
<feature type="transmembrane region" description="Helical" evidence="1">
    <location>
        <begin position="185"/>
        <end position="208"/>
    </location>
</feature>
<reference evidence="4" key="5">
    <citation type="submission" date="2025-09" db="UniProtKB">
        <authorList>
            <consortium name="Ensembl"/>
        </authorList>
    </citation>
    <scope>IDENTIFICATION</scope>
</reference>
<protein>
    <recommendedName>
        <fullName evidence="3">Ig-like domain-containing protein</fullName>
    </recommendedName>
</protein>
<keyword evidence="1" id="KW-1133">Transmembrane helix</keyword>
<dbReference type="OMA" id="QNCTFHT"/>
<keyword evidence="2" id="KW-0732">Signal</keyword>
<dbReference type="GeneTree" id="ENSGT00940000163216"/>
<feature type="signal peptide" evidence="2">
    <location>
        <begin position="1"/>
        <end position="30"/>
    </location>
</feature>
<dbReference type="PANTHER" id="PTHR44819">
    <property type="entry name" value="V-TYPE IMMUNOGLOBULIN DOMAIN-CONTAINING SUPPRESSOR OF T-CELL ACTIVATION"/>
    <property type="match status" value="1"/>
</dbReference>
<dbReference type="InterPro" id="IPR007110">
    <property type="entry name" value="Ig-like_dom"/>
</dbReference>
<dbReference type="STRING" id="7868.ENSCMIP00000006104"/>
<dbReference type="SUPFAM" id="SSF48726">
    <property type="entry name" value="Immunoglobulin"/>
    <property type="match status" value="1"/>
</dbReference>
<dbReference type="InterPro" id="IPR013783">
    <property type="entry name" value="Ig-like_fold"/>
</dbReference>
<evidence type="ECO:0000256" key="1">
    <source>
        <dbReference type="SAM" id="Phobius"/>
    </source>
</evidence>
<reference evidence="4" key="4">
    <citation type="submission" date="2025-08" db="UniProtKB">
        <authorList>
            <consortium name="Ensembl"/>
        </authorList>
    </citation>
    <scope>IDENTIFICATION</scope>
</reference>
<name>A0A4W3H857_CALMI</name>
<keyword evidence="1" id="KW-0812">Transmembrane</keyword>